<dbReference type="KEGG" id="sat:SYN_00312"/>
<dbReference type="GO" id="GO:0006935">
    <property type="term" value="P:chemotaxis"/>
    <property type="evidence" value="ECO:0007669"/>
    <property type="project" value="UniProtKB-KW"/>
</dbReference>
<dbReference type="InParanoid" id="Q2LXN3"/>
<dbReference type="InterPro" id="IPR028051">
    <property type="entry name" value="CheX-like_dom"/>
</dbReference>
<evidence type="ECO:0000256" key="1">
    <source>
        <dbReference type="ARBA" id="ARBA00022500"/>
    </source>
</evidence>
<dbReference type="Proteomes" id="UP000001933">
    <property type="component" value="Chromosome"/>
</dbReference>
<dbReference type="Gene3D" id="3.40.1550.10">
    <property type="entry name" value="CheC-like"/>
    <property type="match status" value="1"/>
</dbReference>
<dbReference type="InterPro" id="IPR028976">
    <property type="entry name" value="CheC-like_sf"/>
</dbReference>
<feature type="coiled-coil region" evidence="2">
    <location>
        <begin position="208"/>
        <end position="274"/>
    </location>
</feature>
<dbReference type="HOGENOM" id="CLU_946377_0_0_7"/>
<accession>Q2LXN3</accession>
<dbReference type="PANTHER" id="PTHR39452:SF1">
    <property type="entry name" value="CHEY-P PHOSPHATASE CHEX"/>
    <property type="match status" value="1"/>
</dbReference>
<protein>
    <submittedName>
        <fullName evidence="4">Predicted inhibitor of MCP methylation, similar to CheC N</fullName>
    </submittedName>
</protein>
<reference evidence="4 5" key="1">
    <citation type="journal article" date="2007" name="Proc. Natl. Acad. Sci. U.S.A.">
        <title>The genome of Syntrophus aciditrophicus: life at the thermodynamic limit of microbial growth.</title>
        <authorList>
            <person name="McInerney M.J."/>
            <person name="Rohlin L."/>
            <person name="Mouttaki H."/>
            <person name="Kim U."/>
            <person name="Krupp R.S."/>
            <person name="Rios-Hernandez L."/>
            <person name="Sieber J."/>
            <person name="Struchtemeyer C.G."/>
            <person name="Bhattacharyya A."/>
            <person name="Campbell J.W."/>
            <person name="Gunsalus R.P."/>
        </authorList>
    </citation>
    <scope>NUCLEOTIDE SEQUENCE [LARGE SCALE GENOMIC DNA]</scope>
    <source>
        <strain evidence="4 5">SB</strain>
    </source>
</reference>
<dbReference type="InterPro" id="IPR038756">
    <property type="entry name" value="CheX-like"/>
</dbReference>
<evidence type="ECO:0000313" key="4">
    <source>
        <dbReference type="EMBL" id="ABC78839.1"/>
    </source>
</evidence>
<keyword evidence="2" id="KW-0175">Coiled coil</keyword>
<dbReference type="STRING" id="56780.SYN_00312"/>
<proteinExistence type="predicted"/>
<dbReference type="Pfam" id="PF13690">
    <property type="entry name" value="CheX"/>
    <property type="match status" value="1"/>
</dbReference>
<dbReference type="CDD" id="cd17906">
    <property type="entry name" value="CheX"/>
    <property type="match status" value="1"/>
</dbReference>
<dbReference type="AlphaFoldDB" id="Q2LXN3"/>
<dbReference type="eggNOG" id="COG1406">
    <property type="taxonomic scope" value="Bacteria"/>
</dbReference>
<dbReference type="EMBL" id="CP000252">
    <property type="protein sequence ID" value="ABC78839.1"/>
    <property type="molecule type" value="Genomic_DNA"/>
</dbReference>
<keyword evidence="5" id="KW-1185">Reference proteome</keyword>
<dbReference type="RefSeq" id="WP_011418855.1">
    <property type="nucleotide sequence ID" value="NC_007759.1"/>
</dbReference>
<sequence>MDVKFINPFLNGALEVIRTMAFMEAVAAKPYLKKDDTARGDVSGIIGITGDATGSLAISFSEDCICGIVGSMLGETCSETTKEVLDAAGELTNMISGVARTNLEKMGLQVYAAIPSVVFGKNHTLRHILNSPSIVIPFSTDKGNFFVDVCIRTTDARARSRETYQVVNRRTADLFAPLLPKTAAEPAPGPIVTEAAALNSGSEKGEQEQDAKNRRERLKETLDAMIEDRRNTQKVLSAQPFMSREERKKLNGKIARYDRKIRQLKLDLTALEILSKLSIDDLDSPVIKKNHQNC</sequence>
<gene>
    <name evidence="4" type="ORF">SYN_00312</name>
</gene>
<dbReference type="PANTHER" id="PTHR39452">
    <property type="entry name" value="CHEY-P PHOSPHATASE CHEX"/>
    <property type="match status" value="1"/>
</dbReference>
<evidence type="ECO:0000259" key="3">
    <source>
        <dbReference type="Pfam" id="PF13690"/>
    </source>
</evidence>
<evidence type="ECO:0000313" key="5">
    <source>
        <dbReference type="Proteomes" id="UP000001933"/>
    </source>
</evidence>
<keyword evidence="1" id="KW-0145">Chemotaxis</keyword>
<dbReference type="SUPFAM" id="SSF103039">
    <property type="entry name" value="CheC-like"/>
    <property type="match status" value="1"/>
</dbReference>
<feature type="domain" description="Chemotaxis phosphatase CheX-like" evidence="3">
    <location>
        <begin position="42"/>
        <end position="139"/>
    </location>
</feature>
<name>Q2LXN3_SYNAS</name>
<evidence type="ECO:0000256" key="2">
    <source>
        <dbReference type="SAM" id="Coils"/>
    </source>
</evidence>
<organism evidence="4 5">
    <name type="scientific">Syntrophus aciditrophicus (strain SB)</name>
    <dbReference type="NCBI Taxonomy" id="56780"/>
    <lineage>
        <taxon>Bacteria</taxon>
        <taxon>Pseudomonadati</taxon>
        <taxon>Thermodesulfobacteriota</taxon>
        <taxon>Syntrophia</taxon>
        <taxon>Syntrophales</taxon>
        <taxon>Syntrophaceae</taxon>
        <taxon>Syntrophus</taxon>
    </lineage>
</organism>
<dbReference type="OrthoDB" id="9790435at2"/>